<dbReference type="InterPro" id="IPR015421">
    <property type="entry name" value="PyrdxlP-dep_Trfase_major"/>
</dbReference>
<evidence type="ECO:0000313" key="6">
    <source>
        <dbReference type="EMBL" id="JAB56197.1"/>
    </source>
</evidence>
<evidence type="ECO:0000256" key="2">
    <source>
        <dbReference type="ARBA" id="ARBA00006966"/>
    </source>
</evidence>
<dbReference type="Gene3D" id="3.90.1150.10">
    <property type="entry name" value="Aspartate Aminotransferase, domain 1"/>
    <property type="match status" value="1"/>
</dbReference>
<dbReference type="Pfam" id="PF01212">
    <property type="entry name" value="Beta_elim_lyase"/>
    <property type="match status" value="1"/>
</dbReference>
<dbReference type="AlphaFoldDB" id="U5ERL8"/>
<dbReference type="NCBIfam" id="NF041359">
    <property type="entry name" value="GntG_guanitoxin"/>
    <property type="match status" value="1"/>
</dbReference>
<evidence type="ECO:0000259" key="5">
    <source>
        <dbReference type="Pfam" id="PF01212"/>
    </source>
</evidence>
<comment type="cofactor">
    <cofactor evidence="1">
        <name>pyridoxal 5'-phosphate</name>
        <dbReference type="ChEBI" id="CHEBI:597326"/>
    </cofactor>
</comment>
<evidence type="ECO:0000256" key="1">
    <source>
        <dbReference type="ARBA" id="ARBA00001933"/>
    </source>
</evidence>
<dbReference type="FunFam" id="3.40.640.10:FF:000030">
    <property type="entry name" value="Low-specificity L-threonine aldolase"/>
    <property type="match status" value="1"/>
</dbReference>
<evidence type="ECO:0000256" key="4">
    <source>
        <dbReference type="ARBA" id="ARBA00023239"/>
    </source>
</evidence>
<dbReference type="InterPro" id="IPR001597">
    <property type="entry name" value="ArAA_b-elim_lyase/Thr_aldolase"/>
</dbReference>
<dbReference type="Gene3D" id="3.40.640.10">
    <property type="entry name" value="Type I PLP-dependent aspartate aminotransferase-like (Major domain)"/>
    <property type="match status" value="1"/>
</dbReference>
<dbReference type="PANTHER" id="PTHR48097:SF9">
    <property type="entry name" value="L-THREONINE ALDOLASE"/>
    <property type="match status" value="1"/>
</dbReference>
<dbReference type="EMBL" id="GANO01003674">
    <property type="protein sequence ID" value="JAB56197.1"/>
    <property type="molecule type" value="mRNA"/>
</dbReference>
<keyword evidence="4" id="KW-0456">Lyase</keyword>
<dbReference type="InterPro" id="IPR015422">
    <property type="entry name" value="PyrdxlP-dep_Trfase_small"/>
</dbReference>
<dbReference type="CDD" id="cd06502">
    <property type="entry name" value="TA_like"/>
    <property type="match status" value="1"/>
</dbReference>
<evidence type="ECO:0000256" key="3">
    <source>
        <dbReference type="ARBA" id="ARBA00022898"/>
    </source>
</evidence>
<organism evidence="6">
    <name type="scientific">Corethrella appendiculata</name>
    <dbReference type="NCBI Taxonomy" id="1370023"/>
    <lineage>
        <taxon>Eukaryota</taxon>
        <taxon>Metazoa</taxon>
        <taxon>Ecdysozoa</taxon>
        <taxon>Arthropoda</taxon>
        <taxon>Hexapoda</taxon>
        <taxon>Insecta</taxon>
        <taxon>Pterygota</taxon>
        <taxon>Neoptera</taxon>
        <taxon>Endopterygota</taxon>
        <taxon>Diptera</taxon>
        <taxon>Nematocera</taxon>
        <taxon>Culicoidea</taxon>
        <taxon>Chaoboridae</taxon>
        <taxon>Corethrella</taxon>
    </lineage>
</organism>
<dbReference type="GO" id="GO:0008732">
    <property type="term" value="F:L-allo-threonine aldolase activity"/>
    <property type="evidence" value="ECO:0007669"/>
    <property type="project" value="TreeGrafter"/>
</dbReference>
<protein>
    <submittedName>
        <fullName evidence="6">Putative threonine aldolase</fullName>
    </submittedName>
</protein>
<sequence length="384" mass="42390">MYSQVSNGNDVAELYRVVDLRSDTVSKPSEGMKRAMFEAEVGDDVYNEDPTVQVLEKRCAKLFGKEAAVFVPTGTMANLLAVMVHCDRRGTEAIVGDLAHIFLYEQGGAAQIAGVSLNQIKNKPDGTYCLDEMKKKFRGLDLHEPITSLVCVENTHNMCGGKVLPLNWLNELSQICHKNKIKVHMDGARIFNASEYLNIPVSKIVENIDSVCFCLSKGLTCGVGSVLIGTSEFIASARRLRKALGGGMRQVGFLAAAGLYALDEIVPKLKQDHAIIRRIAEAIHSLNSKIFRIDLENVHTNILMIHITTNKLTSGDLGARLKIITDKEMQDGVKDKHGKSIIVKASGRDWSFARLVCYNEITDDDCDAAITKILYVLKEYESLL</sequence>
<feature type="domain" description="Aromatic amino acid beta-eliminating lyase/threonine aldolase" evidence="5">
    <location>
        <begin position="19"/>
        <end position="306"/>
    </location>
</feature>
<dbReference type="InterPro" id="IPR015424">
    <property type="entry name" value="PyrdxlP-dep_Trfase"/>
</dbReference>
<dbReference type="PANTHER" id="PTHR48097">
    <property type="entry name" value="L-THREONINE ALDOLASE-RELATED"/>
    <property type="match status" value="1"/>
</dbReference>
<proteinExistence type="evidence at transcript level"/>
<dbReference type="GO" id="GO:0006567">
    <property type="term" value="P:L-threonine catabolic process"/>
    <property type="evidence" value="ECO:0007669"/>
    <property type="project" value="TreeGrafter"/>
</dbReference>
<dbReference type="SUPFAM" id="SSF53383">
    <property type="entry name" value="PLP-dependent transferases"/>
    <property type="match status" value="1"/>
</dbReference>
<dbReference type="InterPro" id="IPR023603">
    <property type="entry name" value="Low_specificity_L-TA-like"/>
</dbReference>
<accession>U5ERL8</accession>
<dbReference type="GO" id="GO:0005829">
    <property type="term" value="C:cytosol"/>
    <property type="evidence" value="ECO:0007669"/>
    <property type="project" value="TreeGrafter"/>
</dbReference>
<reference evidence="6" key="1">
    <citation type="journal article" date="2014" name="Insect Biochem. Mol. Biol.">
        <title>An insight into the sialome of the frog biting fly, Corethrella appendiculata.</title>
        <authorList>
            <person name="Ribeiro J.M.C."/>
            <person name="Chagas A.C."/>
            <person name="Pham V.M."/>
            <person name="Lounibos L.P."/>
            <person name="Calvo E."/>
        </authorList>
    </citation>
    <scope>NUCLEOTIDE SEQUENCE</scope>
    <source>
        <tissue evidence="6">Salivary glands</tissue>
    </source>
</reference>
<keyword evidence="3" id="KW-0663">Pyridoxal phosphate</keyword>
<comment type="similarity">
    <text evidence="2">Belongs to the threonine aldolase family.</text>
</comment>
<name>U5ERL8_9DIPT</name>
<dbReference type="GO" id="GO:0006545">
    <property type="term" value="P:glycine biosynthetic process"/>
    <property type="evidence" value="ECO:0007669"/>
    <property type="project" value="TreeGrafter"/>
</dbReference>